<dbReference type="RefSeq" id="XP_052947238.1">
    <property type="nucleotide sequence ID" value="XM_053086863.1"/>
</dbReference>
<dbReference type="Proteomes" id="UP001164286">
    <property type="component" value="Unassembled WGS sequence"/>
</dbReference>
<evidence type="ECO:0000256" key="1">
    <source>
        <dbReference type="ARBA" id="ARBA00010997"/>
    </source>
</evidence>
<accession>A0AA38HBS2</accession>
<dbReference type="InterPro" id="IPR038499">
    <property type="entry name" value="BRO1_sf"/>
</dbReference>
<dbReference type="PANTHER" id="PTHR40463:SF1">
    <property type="entry name" value="PH-RESPONSE REGULATOR PROTEIN PALC"/>
    <property type="match status" value="1"/>
</dbReference>
<dbReference type="PANTHER" id="PTHR40463">
    <property type="entry name" value="PH-RESPONSE REGULATOR PROTEIN PALC"/>
    <property type="match status" value="1"/>
</dbReference>
<dbReference type="AlphaFoldDB" id="A0AA38HBS2"/>
<dbReference type="Gene3D" id="1.25.40.280">
    <property type="entry name" value="alix/aip1 like domains"/>
    <property type="match status" value="1"/>
</dbReference>
<evidence type="ECO:0000313" key="6">
    <source>
        <dbReference type="Proteomes" id="UP001164286"/>
    </source>
</evidence>
<dbReference type="InterPro" id="IPR004328">
    <property type="entry name" value="BRO1_dom"/>
</dbReference>
<dbReference type="GO" id="GO:0071467">
    <property type="term" value="P:cellular response to pH"/>
    <property type="evidence" value="ECO:0007669"/>
    <property type="project" value="InterPro"/>
</dbReference>
<dbReference type="SMART" id="SM01041">
    <property type="entry name" value="BRO1"/>
    <property type="match status" value="1"/>
</dbReference>
<dbReference type="GO" id="GO:0005886">
    <property type="term" value="C:plasma membrane"/>
    <property type="evidence" value="ECO:0007669"/>
    <property type="project" value="TreeGrafter"/>
</dbReference>
<dbReference type="PROSITE" id="PS51180">
    <property type="entry name" value="BRO1"/>
    <property type="match status" value="1"/>
</dbReference>
<evidence type="ECO:0000259" key="4">
    <source>
        <dbReference type="PROSITE" id="PS51180"/>
    </source>
</evidence>
<comment type="similarity">
    <text evidence="1">Belongs to the palC family.</text>
</comment>
<name>A0AA38HBS2_9TREE</name>
<gene>
    <name evidence="5" type="ORF">MKK02DRAFT_24242</name>
</gene>
<feature type="compositionally biased region" description="Basic and acidic residues" evidence="3">
    <location>
        <begin position="363"/>
        <end position="377"/>
    </location>
</feature>
<dbReference type="EMBL" id="JAKWFO010000004">
    <property type="protein sequence ID" value="KAI9637461.1"/>
    <property type="molecule type" value="Genomic_DNA"/>
</dbReference>
<organism evidence="5 6">
    <name type="scientific">Dioszegia hungarica</name>
    <dbReference type="NCBI Taxonomy" id="4972"/>
    <lineage>
        <taxon>Eukaryota</taxon>
        <taxon>Fungi</taxon>
        <taxon>Dikarya</taxon>
        <taxon>Basidiomycota</taxon>
        <taxon>Agaricomycotina</taxon>
        <taxon>Tremellomycetes</taxon>
        <taxon>Tremellales</taxon>
        <taxon>Bulleribasidiaceae</taxon>
        <taxon>Dioszegia</taxon>
    </lineage>
</organism>
<evidence type="ECO:0000256" key="3">
    <source>
        <dbReference type="SAM" id="MobiDB-lite"/>
    </source>
</evidence>
<evidence type="ECO:0000313" key="5">
    <source>
        <dbReference type="EMBL" id="KAI9637461.1"/>
    </source>
</evidence>
<sequence>MPPLLFPLPTTSLLSLGGNTFIDPSSSHTTHLADATQARTKFQIALKAVADKQPGASAVQVVDAILGYLPYVTGIATCLDNDELLWKSDPAFQWRPSLTSYVSLPTLPLPSIHAEYLFVLLTYTLALSNYAHSILATLPTPSDHVTADEEKRITAGLARAVDLLCQAAGLAEWTAENVCPLVDSVRNASGRLGKYRWPVETGAEAFRGLAMTLVADAHVTAIRKLLLPVLPHTMFAPPGPPLPANHPSPSLLAKLYLHVASLYTSAAGLLRSHTDQSRKSKSVESVEGVEGEVIPELKRYLRKESLLASALAHKWLGVDAGENGKGAKVGEAVAWVKEAQSRLQELEDGKVREKMKGLSFGKGSDKKKEERKARQGRVDRELEDIAAWVRAYTRMNDTVAFQPVPPISTLTIPSGRPIFAAKPFKPLPSKMVKPADGPSTDDYAGKGSYY</sequence>
<feature type="domain" description="BRO1" evidence="4">
    <location>
        <begin position="2"/>
        <end position="450"/>
    </location>
</feature>
<comment type="caution">
    <text evidence="5">The sequence shown here is derived from an EMBL/GenBank/DDBJ whole genome shotgun (WGS) entry which is preliminary data.</text>
</comment>
<protein>
    <recommendedName>
        <fullName evidence="2">pH-response regulator protein palC</fullName>
    </recommendedName>
</protein>
<evidence type="ECO:0000256" key="2">
    <source>
        <dbReference type="ARBA" id="ARBA00022193"/>
    </source>
</evidence>
<feature type="region of interest" description="Disordered" evidence="3">
    <location>
        <begin position="427"/>
        <end position="450"/>
    </location>
</feature>
<keyword evidence="6" id="KW-1185">Reference proteome</keyword>
<proteinExistence type="inferred from homology"/>
<reference evidence="5" key="1">
    <citation type="journal article" date="2022" name="G3 (Bethesda)">
        <title>High quality genome of the basidiomycete yeast Dioszegia hungarica PDD-24b-2 isolated from cloud water.</title>
        <authorList>
            <person name="Jarrige D."/>
            <person name="Haridas S."/>
            <person name="Bleykasten-Grosshans C."/>
            <person name="Joly M."/>
            <person name="Nadalig T."/>
            <person name="Sancelme M."/>
            <person name="Vuilleumier S."/>
            <person name="Grigoriev I.V."/>
            <person name="Amato P."/>
            <person name="Bringel F."/>
        </authorList>
    </citation>
    <scope>NUCLEOTIDE SEQUENCE</scope>
    <source>
        <strain evidence="5">PDD-24b-2</strain>
    </source>
</reference>
<dbReference type="Pfam" id="PF03097">
    <property type="entry name" value="BRO1"/>
    <property type="match status" value="1"/>
</dbReference>
<dbReference type="GeneID" id="77726064"/>
<feature type="region of interest" description="Disordered" evidence="3">
    <location>
        <begin position="354"/>
        <end position="377"/>
    </location>
</feature>
<dbReference type="InterPro" id="IPR037505">
    <property type="entry name" value="pH-resp_palC"/>
</dbReference>